<dbReference type="InterPro" id="IPR023346">
    <property type="entry name" value="Lysozyme-like_dom_sf"/>
</dbReference>
<evidence type="ECO:0000256" key="3">
    <source>
        <dbReference type="ARBA" id="ARBA00022676"/>
    </source>
</evidence>
<keyword evidence="3" id="KW-0328">Glycosyltransferase</keyword>
<dbReference type="SUPFAM" id="SSF56601">
    <property type="entry name" value="beta-lactamase/transpeptidase-like"/>
    <property type="match status" value="1"/>
</dbReference>
<keyword evidence="10" id="KW-0472">Membrane</keyword>
<keyword evidence="5" id="KW-0378">Hydrolase</keyword>
<dbReference type="GO" id="GO:0009002">
    <property type="term" value="F:serine-type D-Ala-D-Ala carboxypeptidase activity"/>
    <property type="evidence" value="ECO:0007669"/>
    <property type="project" value="UniProtKB-EC"/>
</dbReference>
<dbReference type="RefSeq" id="WP_166396882.1">
    <property type="nucleotide sequence ID" value="NZ_CP045121.1"/>
</dbReference>
<dbReference type="Proteomes" id="UP000502706">
    <property type="component" value="Chromosome"/>
</dbReference>
<keyword evidence="1" id="KW-0121">Carboxypeptidase</keyword>
<evidence type="ECO:0000256" key="7">
    <source>
        <dbReference type="ARBA" id="ARBA00034000"/>
    </source>
</evidence>
<evidence type="ECO:0000256" key="6">
    <source>
        <dbReference type="ARBA" id="ARBA00023268"/>
    </source>
</evidence>
<dbReference type="Gene3D" id="3.40.710.10">
    <property type="entry name" value="DD-peptidase/beta-lactamase superfamily"/>
    <property type="match status" value="1"/>
</dbReference>
<dbReference type="GO" id="GO:0006508">
    <property type="term" value="P:proteolysis"/>
    <property type="evidence" value="ECO:0007669"/>
    <property type="project" value="UniProtKB-KW"/>
</dbReference>
<dbReference type="Pfam" id="PF00912">
    <property type="entry name" value="Transgly"/>
    <property type="match status" value="1"/>
</dbReference>
<keyword evidence="10" id="KW-0812">Transmembrane</keyword>
<keyword evidence="2" id="KW-0645">Protease</keyword>
<feature type="region of interest" description="Disordered" evidence="9">
    <location>
        <begin position="661"/>
        <end position="691"/>
    </location>
</feature>
<dbReference type="PANTHER" id="PTHR32282:SF33">
    <property type="entry name" value="PEPTIDOGLYCAN GLYCOSYLTRANSFERASE"/>
    <property type="match status" value="1"/>
</dbReference>
<evidence type="ECO:0000256" key="4">
    <source>
        <dbReference type="ARBA" id="ARBA00022679"/>
    </source>
</evidence>
<dbReference type="GO" id="GO:0030288">
    <property type="term" value="C:outer membrane-bounded periplasmic space"/>
    <property type="evidence" value="ECO:0007669"/>
    <property type="project" value="TreeGrafter"/>
</dbReference>
<keyword evidence="14" id="KW-1185">Reference proteome</keyword>
<accession>A0A6G8PYD9</accession>
<dbReference type="InterPro" id="IPR036950">
    <property type="entry name" value="PBP_transglycosylase"/>
</dbReference>
<keyword evidence="10" id="KW-1133">Transmembrane helix</keyword>
<dbReference type="KEGG" id="rmar:GBA65_12605"/>
<evidence type="ECO:0000256" key="10">
    <source>
        <dbReference type="SAM" id="Phobius"/>
    </source>
</evidence>
<feature type="region of interest" description="Disordered" evidence="9">
    <location>
        <begin position="1"/>
        <end position="25"/>
    </location>
</feature>
<feature type="transmembrane region" description="Helical" evidence="10">
    <location>
        <begin position="36"/>
        <end position="59"/>
    </location>
</feature>
<feature type="compositionally biased region" description="Basic and acidic residues" evidence="9">
    <location>
        <begin position="1"/>
        <end position="22"/>
    </location>
</feature>
<dbReference type="GO" id="GO:0008658">
    <property type="term" value="F:penicillin binding"/>
    <property type="evidence" value="ECO:0007669"/>
    <property type="project" value="InterPro"/>
</dbReference>
<gene>
    <name evidence="13" type="ORF">GBA65_12605</name>
</gene>
<dbReference type="GO" id="GO:0009252">
    <property type="term" value="P:peptidoglycan biosynthetic process"/>
    <property type="evidence" value="ECO:0007669"/>
    <property type="project" value="TreeGrafter"/>
</dbReference>
<dbReference type="PANTHER" id="PTHR32282">
    <property type="entry name" value="BINDING PROTEIN TRANSPEPTIDASE, PUTATIVE-RELATED"/>
    <property type="match status" value="1"/>
</dbReference>
<reference evidence="13 14" key="1">
    <citation type="submission" date="2019-10" db="EMBL/GenBank/DDBJ databases">
        <title>Rubrobacter sp nov SCSIO 52915 isolated from a deep-sea sediment in the South China Sea.</title>
        <authorList>
            <person name="Chen R.W."/>
        </authorList>
    </citation>
    <scope>NUCLEOTIDE SEQUENCE [LARGE SCALE GENOMIC DNA]</scope>
    <source>
        <strain evidence="13 14">SCSIO 52915</strain>
    </source>
</reference>
<dbReference type="SUPFAM" id="SSF53955">
    <property type="entry name" value="Lysozyme-like"/>
    <property type="match status" value="1"/>
</dbReference>
<comment type="catalytic activity">
    <reaction evidence="7">
        <text>Preferential cleavage: (Ac)2-L-Lys-D-Ala-|-D-Ala. Also transpeptidation of peptidyl-alanyl moieties that are N-acyl substituents of D-alanine.</text>
        <dbReference type="EC" id="3.4.16.4"/>
    </reaction>
</comment>
<protein>
    <submittedName>
        <fullName evidence="13">Uncharacterized protein</fullName>
    </submittedName>
</protein>
<dbReference type="AlphaFoldDB" id="A0A6G8PYD9"/>
<evidence type="ECO:0000256" key="2">
    <source>
        <dbReference type="ARBA" id="ARBA00022670"/>
    </source>
</evidence>
<organism evidence="13 14">
    <name type="scientific">Rubrobacter marinus</name>
    <dbReference type="NCBI Taxonomy" id="2653852"/>
    <lineage>
        <taxon>Bacteria</taxon>
        <taxon>Bacillati</taxon>
        <taxon>Actinomycetota</taxon>
        <taxon>Rubrobacteria</taxon>
        <taxon>Rubrobacterales</taxon>
        <taxon>Rubrobacteraceae</taxon>
        <taxon>Rubrobacter</taxon>
    </lineage>
</organism>
<dbReference type="InterPro" id="IPR050396">
    <property type="entry name" value="Glycosyltr_51/Transpeptidase"/>
</dbReference>
<evidence type="ECO:0000313" key="14">
    <source>
        <dbReference type="Proteomes" id="UP000502706"/>
    </source>
</evidence>
<sequence>MEKLFETGREARARRPPGESPKRGGRPGWVLRSLRFCFNLALLFSVGGLATVLGGYLYFTHEAGDKLGERYPELPQNSFVYDAEGEQISEIKGKENRRTVRYRELGEFLPRAIVAVEDERFYEHPGFSIESVGRAALEDIRARDIRQGGSTITEQLVKNLYIQQERRGNSSFWRRFEQACLSFAYERNHTKEEILTAYLNTVYFGDGAYGAEEAARSYFGKSAIELTLAEAAAIASFLDSPSSYRQEGELEGSARAKESRDTVLRLMRDQGVISDAEMREARATPLEFSPPPPPDDPVFDSFLDQVYREVGEELGDDALEHGGLRIYTTLDQELQREAVASTEEVLNLSDDPSGAIATVEPQNGAIKALAGRVGTFNLALDARRQPGSSFKPFVLAAALREFVSPETTYLSRNLSIPYDGETVQVSNYDFIERGPITLDTAMAESDNTVFVQLAIDLGLGNVVQTARDMGITSEIDPFPSTAIGGLREGVSPLEMASAYATFAAGGIHREPYSVERIDRVGFGEREPTYDHPLEGKRVLSGNQAAAATEVLRGVVEDGTASFLHDLDEEIGRPSAGKTGTTDDFVDAWYVGYTPRLATAVWVGYPEGRRSMIDVHGEPVINGENLPMDLWSRYMSGATAGEPVLDFPGSDTSEFKLLNRGYARDPYGGGRNGYYPDDATPLSSTRRDRETP</sequence>
<keyword evidence="6" id="KW-0511">Multifunctional enzyme</keyword>
<evidence type="ECO:0000313" key="13">
    <source>
        <dbReference type="EMBL" id="QIN79221.1"/>
    </source>
</evidence>
<dbReference type="InterPro" id="IPR001460">
    <property type="entry name" value="PCN-bd_Tpept"/>
</dbReference>
<keyword evidence="4" id="KW-0808">Transferase</keyword>
<comment type="catalytic activity">
    <reaction evidence="8">
        <text>[GlcNAc-(1-&gt;4)-Mur2Ac(oyl-L-Ala-gamma-D-Glu-L-Lys-D-Ala-D-Ala)](n)-di-trans,octa-cis-undecaprenyl diphosphate + beta-D-GlcNAc-(1-&gt;4)-Mur2Ac(oyl-L-Ala-gamma-D-Glu-L-Lys-D-Ala-D-Ala)-di-trans,octa-cis-undecaprenyl diphosphate = [GlcNAc-(1-&gt;4)-Mur2Ac(oyl-L-Ala-gamma-D-Glu-L-Lys-D-Ala-D-Ala)](n+1)-di-trans,octa-cis-undecaprenyl diphosphate + di-trans,octa-cis-undecaprenyl diphosphate + H(+)</text>
        <dbReference type="Rhea" id="RHEA:23708"/>
        <dbReference type="Rhea" id="RHEA-COMP:9602"/>
        <dbReference type="Rhea" id="RHEA-COMP:9603"/>
        <dbReference type="ChEBI" id="CHEBI:15378"/>
        <dbReference type="ChEBI" id="CHEBI:58405"/>
        <dbReference type="ChEBI" id="CHEBI:60033"/>
        <dbReference type="ChEBI" id="CHEBI:78435"/>
        <dbReference type="EC" id="2.4.99.28"/>
    </reaction>
</comment>
<dbReference type="InterPro" id="IPR012338">
    <property type="entry name" value="Beta-lactam/transpept-like"/>
</dbReference>
<dbReference type="EMBL" id="CP045121">
    <property type="protein sequence ID" value="QIN79221.1"/>
    <property type="molecule type" value="Genomic_DNA"/>
</dbReference>
<evidence type="ECO:0000256" key="9">
    <source>
        <dbReference type="SAM" id="MobiDB-lite"/>
    </source>
</evidence>
<dbReference type="GO" id="GO:0008955">
    <property type="term" value="F:peptidoglycan glycosyltransferase activity"/>
    <property type="evidence" value="ECO:0007669"/>
    <property type="project" value="UniProtKB-EC"/>
</dbReference>
<evidence type="ECO:0000256" key="5">
    <source>
        <dbReference type="ARBA" id="ARBA00022801"/>
    </source>
</evidence>
<proteinExistence type="predicted"/>
<dbReference type="InterPro" id="IPR001264">
    <property type="entry name" value="Glyco_trans_51"/>
</dbReference>
<evidence type="ECO:0000259" key="11">
    <source>
        <dbReference type="Pfam" id="PF00905"/>
    </source>
</evidence>
<feature type="domain" description="Penicillin-binding protein transpeptidase" evidence="11">
    <location>
        <begin position="355"/>
        <end position="602"/>
    </location>
</feature>
<evidence type="ECO:0000256" key="8">
    <source>
        <dbReference type="ARBA" id="ARBA00049902"/>
    </source>
</evidence>
<dbReference type="Gene3D" id="1.10.3810.10">
    <property type="entry name" value="Biosynthetic peptidoglycan transglycosylase-like"/>
    <property type="match status" value="1"/>
</dbReference>
<name>A0A6G8PYD9_9ACTN</name>
<feature type="domain" description="Glycosyl transferase family 51" evidence="12">
    <location>
        <begin position="85"/>
        <end position="267"/>
    </location>
</feature>
<evidence type="ECO:0000256" key="1">
    <source>
        <dbReference type="ARBA" id="ARBA00022645"/>
    </source>
</evidence>
<evidence type="ECO:0000259" key="12">
    <source>
        <dbReference type="Pfam" id="PF00912"/>
    </source>
</evidence>
<dbReference type="Pfam" id="PF00905">
    <property type="entry name" value="Transpeptidase"/>
    <property type="match status" value="1"/>
</dbReference>